<evidence type="ECO:0000256" key="5">
    <source>
        <dbReference type="ARBA" id="ARBA00023163"/>
    </source>
</evidence>
<feature type="domain" description="Transcription elongation factor GreA/GreB N-terminal" evidence="11">
    <location>
        <begin position="4"/>
        <end position="73"/>
    </location>
</feature>
<dbReference type="GO" id="GO:0070063">
    <property type="term" value="F:RNA polymerase binding"/>
    <property type="evidence" value="ECO:0007669"/>
    <property type="project" value="InterPro"/>
</dbReference>
<feature type="domain" description="Transcription elongation factor GreA/GreB C-terminal" evidence="10">
    <location>
        <begin position="79"/>
        <end position="150"/>
    </location>
</feature>
<dbReference type="HAMAP" id="MF_00105">
    <property type="entry name" value="GreA_GreB"/>
    <property type="match status" value="1"/>
</dbReference>
<dbReference type="GO" id="GO:0003746">
    <property type="term" value="F:translation elongation factor activity"/>
    <property type="evidence" value="ECO:0007669"/>
    <property type="project" value="UniProtKB-KW"/>
</dbReference>
<keyword evidence="12" id="KW-0648">Protein biosynthesis</keyword>
<dbReference type="InterPro" id="IPR023459">
    <property type="entry name" value="Tscrpt_elong_fac_GreA/B_fam"/>
</dbReference>
<dbReference type="InterPro" id="IPR028624">
    <property type="entry name" value="Tscrpt_elong_fac_GreA/B"/>
</dbReference>
<dbReference type="GO" id="GO:0003677">
    <property type="term" value="F:DNA binding"/>
    <property type="evidence" value="ECO:0007669"/>
    <property type="project" value="UniProtKB-UniRule"/>
</dbReference>
<evidence type="ECO:0000256" key="7">
    <source>
        <dbReference type="ARBA" id="ARBA00030776"/>
    </source>
</evidence>
<evidence type="ECO:0000313" key="13">
    <source>
        <dbReference type="Proteomes" id="UP000229976"/>
    </source>
</evidence>
<evidence type="ECO:0000256" key="1">
    <source>
        <dbReference type="ARBA" id="ARBA00008213"/>
    </source>
</evidence>
<dbReference type="GO" id="GO:0006354">
    <property type="term" value="P:DNA-templated transcription elongation"/>
    <property type="evidence" value="ECO:0007669"/>
    <property type="project" value="TreeGrafter"/>
</dbReference>
<evidence type="ECO:0000256" key="2">
    <source>
        <dbReference type="ARBA" id="ARBA00013729"/>
    </source>
</evidence>
<dbReference type="SUPFAM" id="SSF54534">
    <property type="entry name" value="FKBP-like"/>
    <property type="match status" value="1"/>
</dbReference>
<dbReference type="NCBIfam" id="TIGR01462">
    <property type="entry name" value="greA"/>
    <property type="match status" value="1"/>
</dbReference>
<evidence type="ECO:0000259" key="10">
    <source>
        <dbReference type="Pfam" id="PF01272"/>
    </source>
</evidence>
<dbReference type="Proteomes" id="UP000229976">
    <property type="component" value="Unassembled WGS sequence"/>
</dbReference>
<dbReference type="PANTHER" id="PTHR30437">
    <property type="entry name" value="TRANSCRIPTION ELONGATION FACTOR GREA"/>
    <property type="match status" value="1"/>
</dbReference>
<keyword evidence="3 8" id="KW-0805">Transcription regulation</keyword>
<dbReference type="FunFam" id="1.10.287.180:FF:000001">
    <property type="entry name" value="Transcription elongation factor GreA"/>
    <property type="match status" value="1"/>
</dbReference>
<dbReference type="AlphaFoldDB" id="A0A2G9YV04"/>
<evidence type="ECO:0000256" key="4">
    <source>
        <dbReference type="ARBA" id="ARBA00023125"/>
    </source>
</evidence>
<dbReference type="SUPFAM" id="SSF46557">
    <property type="entry name" value="GreA transcript cleavage protein, N-terminal domain"/>
    <property type="match status" value="1"/>
</dbReference>
<dbReference type="InterPro" id="IPR036953">
    <property type="entry name" value="GreA/GreB_C_sf"/>
</dbReference>
<reference evidence="12 13" key="1">
    <citation type="submission" date="2017-09" db="EMBL/GenBank/DDBJ databases">
        <title>Depth-based differentiation of microbial function through sediment-hosted aquifers and enrichment of novel symbionts in the deep terrestrial subsurface.</title>
        <authorList>
            <person name="Probst A.J."/>
            <person name="Ladd B."/>
            <person name="Jarett J.K."/>
            <person name="Geller-Mcgrath D.E."/>
            <person name="Sieber C.M."/>
            <person name="Emerson J.B."/>
            <person name="Anantharaman K."/>
            <person name="Thomas B.C."/>
            <person name="Malmstrom R."/>
            <person name="Stieglmeier M."/>
            <person name="Klingl A."/>
            <person name="Woyke T."/>
            <person name="Ryan C.M."/>
            <person name="Banfield J.F."/>
        </authorList>
    </citation>
    <scope>NUCLEOTIDE SEQUENCE [LARGE SCALE GENOMIC DNA]</scope>
    <source>
        <strain evidence="12">CG23_combo_of_CG06-09_8_20_14_all_39_17</strain>
    </source>
</reference>
<dbReference type="InterPro" id="IPR036805">
    <property type="entry name" value="Tscrpt_elong_fac_GreA/B_N_sf"/>
</dbReference>
<dbReference type="PANTHER" id="PTHR30437:SF4">
    <property type="entry name" value="TRANSCRIPTION ELONGATION FACTOR GREA"/>
    <property type="match status" value="1"/>
</dbReference>
<organism evidence="12 13">
    <name type="scientific">Candidatus Nealsonbacteria bacterium CG23_combo_of_CG06-09_8_20_14_all_39_17</name>
    <dbReference type="NCBI Taxonomy" id="1974722"/>
    <lineage>
        <taxon>Bacteria</taxon>
        <taxon>Candidatus Nealsoniibacteriota</taxon>
    </lineage>
</organism>
<comment type="caution">
    <text evidence="12">The sequence shown here is derived from an EMBL/GenBank/DDBJ whole genome shotgun (WGS) entry which is preliminary data.</text>
</comment>
<evidence type="ECO:0000256" key="9">
    <source>
        <dbReference type="RuleBase" id="RU000556"/>
    </source>
</evidence>
<comment type="similarity">
    <text evidence="1 8 9">Belongs to the GreA/GreB family.</text>
</comment>
<dbReference type="PIRSF" id="PIRSF006092">
    <property type="entry name" value="GreA_GreB"/>
    <property type="match status" value="1"/>
</dbReference>
<evidence type="ECO:0000256" key="6">
    <source>
        <dbReference type="ARBA" id="ARBA00024916"/>
    </source>
</evidence>
<dbReference type="Gene3D" id="1.10.287.180">
    <property type="entry name" value="Transcription elongation factor, GreA/GreB, N-terminal domain"/>
    <property type="match status" value="1"/>
</dbReference>
<evidence type="ECO:0000313" key="12">
    <source>
        <dbReference type="EMBL" id="PIP22563.1"/>
    </source>
</evidence>
<sequence length="150" mass="16775">MTKYLTKEGLEKLKKELDYLKNIKRKEVSAAIKYAADFGDLKENAAYDEAKDAQGFVEGKILELERAVAQAHVIEAINNGKIQIGSIVSIRSGEREDRFHIVGQEESDIMQGKISYQSPLGSALMGKTEGEKVIIKIAENKTEYKIIKVE</sequence>
<dbReference type="Pfam" id="PF01272">
    <property type="entry name" value="GreA_GreB"/>
    <property type="match status" value="1"/>
</dbReference>
<comment type="function">
    <text evidence="6 8 9">Necessary for efficient RNA polymerase transcription elongation past template-encoded arresting sites. The arresting sites in DNA have the property of trapping a certain fraction of elongating RNA polymerases that pass through, resulting in locked ternary complexes. Cleavage of the nascent transcript by cleavage factors such as GreA or GreB allows the resumption of elongation from the new 3'terminus. GreA releases sequences of 2 to 3 nucleotides.</text>
</comment>
<dbReference type="InterPro" id="IPR018151">
    <property type="entry name" value="TF_GreA/GreB_CS"/>
</dbReference>
<gene>
    <name evidence="8" type="primary">greA</name>
    <name evidence="12" type="ORF">COX37_03415</name>
</gene>
<evidence type="ECO:0000259" key="11">
    <source>
        <dbReference type="Pfam" id="PF03449"/>
    </source>
</evidence>
<dbReference type="GO" id="GO:0032784">
    <property type="term" value="P:regulation of DNA-templated transcription elongation"/>
    <property type="evidence" value="ECO:0007669"/>
    <property type="project" value="UniProtKB-UniRule"/>
</dbReference>
<dbReference type="InterPro" id="IPR006359">
    <property type="entry name" value="Tscrpt_elong_fac_GreA"/>
</dbReference>
<dbReference type="PROSITE" id="PS00829">
    <property type="entry name" value="GREAB_1"/>
    <property type="match status" value="1"/>
</dbReference>
<evidence type="ECO:0000256" key="8">
    <source>
        <dbReference type="HAMAP-Rule" id="MF_00105"/>
    </source>
</evidence>
<proteinExistence type="inferred from homology"/>
<evidence type="ECO:0000256" key="3">
    <source>
        <dbReference type="ARBA" id="ARBA00023015"/>
    </source>
</evidence>
<keyword evidence="4 8" id="KW-0238">DNA-binding</keyword>
<dbReference type="Pfam" id="PF03449">
    <property type="entry name" value="GreA_GreB_N"/>
    <property type="match status" value="1"/>
</dbReference>
<keyword evidence="12" id="KW-0251">Elongation factor</keyword>
<dbReference type="NCBIfam" id="NF001263">
    <property type="entry name" value="PRK00226.1-4"/>
    <property type="match status" value="1"/>
</dbReference>
<name>A0A2G9YV04_9BACT</name>
<dbReference type="Gene3D" id="3.10.50.30">
    <property type="entry name" value="Transcription elongation factor, GreA/GreB, C-terminal domain"/>
    <property type="match status" value="1"/>
</dbReference>
<accession>A0A2G9YV04</accession>
<keyword evidence="5 8" id="KW-0804">Transcription</keyword>
<dbReference type="EMBL" id="PCRO01000042">
    <property type="protein sequence ID" value="PIP22563.1"/>
    <property type="molecule type" value="Genomic_DNA"/>
</dbReference>
<dbReference type="InterPro" id="IPR001437">
    <property type="entry name" value="Tscrpt_elong_fac_GreA/B_C"/>
</dbReference>
<protein>
    <recommendedName>
        <fullName evidence="2 8">Transcription elongation factor GreA</fullName>
    </recommendedName>
    <alternativeName>
        <fullName evidence="7 8">Transcript cleavage factor GreA</fullName>
    </alternativeName>
</protein>
<dbReference type="InterPro" id="IPR022691">
    <property type="entry name" value="Tscrpt_elong_fac_GreA/B_N"/>
</dbReference>